<feature type="region of interest" description="Disordered" evidence="1">
    <location>
        <begin position="1"/>
        <end position="40"/>
    </location>
</feature>
<proteinExistence type="predicted"/>
<name>J9G1S2_9ZZZZ</name>
<evidence type="ECO:0000256" key="1">
    <source>
        <dbReference type="SAM" id="MobiDB-lite"/>
    </source>
</evidence>
<protein>
    <submittedName>
        <fullName evidence="2">Uncharacterized protein</fullName>
    </submittedName>
</protein>
<evidence type="ECO:0000313" key="2">
    <source>
        <dbReference type="EMBL" id="EJX01152.1"/>
    </source>
</evidence>
<organism evidence="2">
    <name type="scientific">gut metagenome</name>
    <dbReference type="NCBI Taxonomy" id="749906"/>
    <lineage>
        <taxon>unclassified sequences</taxon>
        <taxon>metagenomes</taxon>
        <taxon>organismal metagenomes</taxon>
    </lineage>
</organism>
<feature type="compositionally biased region" description="Polar residues" evidence="1">
    <location>
        <begin position="15"/>
        <end position="25"/>
    </location>
</feature>
<sequence>MWYSTTRMNSLALASETTVPVSNQAKPRPRFSTARRPFSR</sequence>
<reference evidence="2" key="1">
    <citation type="journal article" date="2012" name="PLoS ONE">
        <title>Gene sets for utilization of primary and secondary nutrition supplies in the distal gut of endangered iberian lynx.</title>
        <authorList>
            <person name="Alcaide M."/>
            <person name="Messina E."/>
            <person name="Richter M."/>
            <person name="Bargiela R."/>
            <person name="Peplies J."/>
            <person name="Huws S.A."/>
            <person name="Newbold C.J."/>
            <person name="Golyshin P.N."/>
            <person name="Simon M.A."/>
            <person name="Lopez G."/>
            <person name="Yakimov M.M."/>
            <person name="Ferrer M."/>
        </authorList>
    </citation>
    <scope>NUCLEOTIDE SEQUENCE</scope>
</reference>
<gene>
    <name evidence="2" type="ORF">EVA_10739</name>
</gene>
<dbReference type="EMBL" id="AMCI01003078">
    <property type="protein sequence ID" value="EJX01152.1"/>
    <property type="molecule type" value="Genomic_DNA"/>
</dbReference>
<accession>J9G1S2</accession>
<comment type="caution">
    <text evidence="2">The sequence shown here is derived from an EMBL/GenBank/DDBJ whole genome shotgun (WGS) entry which is preliminary data.</text>
</comment>
<dbReference type="AlphaFoldDB" id="J9G1S2"/>